<comment type="caution">
    <text evidence="4">The sequence shown here is derived from an EMBL/GenBank/DDBJ whole genome shotgun (WGS) entry which is preliminary data.</text>
</comment>
<name>A0A3E1R8P3_9BURK</name>
<dbReference type="EMBL" id="QFZK01000017">
    <property type="protein sequence ID" value="RFO95412.1"/>
    <property type="molecule type" value="Genomic_DNA"/>
</dbReference>
<sequence>MDHALQTAIDQVQSARADGQALCLRGGGSKDFLGRSHGALLDTRTLCGILSYEPTELVVTVGCGTPLAELEAVLAEQGQCLPFEPPHLRWSLPSTEQASTATVGGMLAAGLAGPARASVGGVRDYVLGLKLVNGLGQHLSFGGQVMKNVAGYDVSRLMVGARGTLGLLTEVSLKVLPRAPAEATLCFVLEQAQALEHLHRWGGQPLPLNASCWVLDDSVAGVDAKPCLFVRLRGAVAAVEAACQKMLAEVPGQRLDPAQASADWELCRNQQLPFFTRPPAPDAQLWRLSLPQTAPVVRLPSAPFVEWHGGLRWLWALPGAAQEVQTAAREAGGSAAIFVPGTEPVAAQAHALTPADAALARVSQRLKASFDPKGLFNPGLSPDANQSRA</sequence>
<dbReference type="InterPro" id="IPR006094">
    <property type="entry name" value="Oxid_FAD_bind_N"/>
</dbReference>
<dbReference type="SUPFAM" id="SSF55103">
    <property type="entry name" value="FAD-linked oxidases, C-terminal domain"/>
    <property type="match status" value="1"/>
</dbReference>
<keyword evidence="1" id="KW-0285">Flavoprotein</keyword>
<dbReference type="InterPro" id="IPR016166">
    <property type="entry name" value="FAD-bd_PCMH"/>
</dbReference>
<evidence type="ECO:0000256" key="2">
    <source>
        <dbReference type="ARBA" id="ARBA00022827"/>
    </source>
</evidence>
<evidence type="ECO:0000313" key="4">
    <source>
        <dbReference type="EMBL" id="RFO95412.1"/>
    </source>
</evidence>
<evidence type="ECO:0000259" key="3">
    <source>
        <dbReference type="PROSITE" id="PS51387"/>
    </source>
</evidence>
<dbReference type="PANTHER" id="PTHR11748:SF103">
    <property type="entry name" value="GLYCOLATE OXIDASE SUBUNIT GLCE"/>
    <property type="match status" value="1"/>
</dbReference>
<accession>A0A3E1R8P3</accession>
<dbReference type="Proteomes" id="UP000260665">
    <property type="component" value="Unassembled WGS sequence"/>
</dbReference>
<dbReference type="OrthoDB" id="9811557at2"/>
<dbReference type="Pfam" id="PF01565">
    <property type="entry name" value="FAD_binding_4"/>
    <property type="match status" value="1"/>
</dbReference>
<feature type="domain" description="FAD-binding PCMH-type" evidence="3">
    <location>
        <begin position="1"/>
        <end position="178"/>
    </location>
</feature>
<evidence type="ECO:0000256" key="1">
    <source>
        <dbReference type="ARBA" id="ARBA00022630"/>
    </source>
</evidence>
<dbReference type="NCBIfam" id="NF008439">
    <property type="entry name" value="PRK11282.1"/>
    <property type="match status" value="1"/>
</dbReference>
<dbReference type="Gene3D" id="3.30.465.10">
    <property type="match status" value="1"/>
</dbReference>
<dbReference type="PROSITE" id="PS51387">
    <property type="entry name" value="FAD_PCMH"/>
    <property type="match status" value="1"/>
</dbReference>
<reference evidence="4 5" key="1">
    <citation type="submission" date="2018-05" db="EMBL/GenBank/DDBJ databases">
        <title>Rhodoferax soyangensis sp.nov., isolated from an oligotrophic freshwater lake.</title>
        <authorList>
            <person name="Park M."/>
        </authorList>
    </citation>
    <scope>NUCLEOTIDE SEQUENCE [LARGE SCALE GENOMIC DNA]</scope>
    <source>
        <strain evidence="4 5">IMCC26218</strain>
    </source>
</reference>
<dbReference type="PANTHER" id="PTHR11748">
    <property type="entry name" value="D-LACTATE DEHYDROGENASE"/>
    <property type="match status" value="1"/>
</dbReference>
<evidence type="ECO:0000313" key="5">
    <source>
        <dbReference type="Proteomes" id="UP000260665"/>
    </source>
</evidence>
<dbReference type="SUPFAM" id="SSF56176">
    <property type="entry name" value="FAD-binding/transporter-associated domain-like"/>
    <property type="match status" value="1"/>
</dbReference>
<proteinExistence type="predicted"/>
<dbReference type="GO" id="GO:0003824">
    <property type="term" value="F:catalytic activity"/>
    <property type="evidence" value="ECO:0007669"/>
    <property type="project" value="InterPro"/>
</dbReference>
<dbReference type="InterPro" id="IPR016169">
    <property type="entry name" value="FAD-bd_PCMH_sub2"/>
</dbReference>
<dbReference type="InterPro" id="IPR036318">
    <property type="entry name" value="FAD-bd_PCMH-like_sf"/>
</dbReference>
<dbReference type="InterPro" id="IPR016164">
    <property type="entry name" value="FAD-linked_Oxase-like_C"/>
</dbReference>
<keyword evidence="5" id="KW-1185">Reference proteome</keyword>
<keyword evidence="2" id="KW-0274">FAD</keyword>
<gene>
    <name evidence="4" type="ORF">DIC66_18665</name>
</gene>
<organism evidence="4 5">
    <name type="scientific">Rhodoferax lacus</name>
    <dbReference type="NCBI Taxonomy" id="2184758"/>
    <lineage>
        <taxon>Bacteria</taxon>
        <taxon>Pseudomonadati</taxon>
        <taxon>Pseudomonadota</taxon>
        <taxon>Betaproteobacteria</taxon>
        <taxon>Burkholderiales</taxon>
        <taxon>Comamonadaceae</taxon>
        <taxon>Rhodoferax</taxon>
    </lineage>
</organism>
<dbReference type="GO" id="GO:0071949">
    <property type="term" value="F:FAD binding"/>
    <property type="evidence" value="ECO:0007669"/>
    <property type="project" value="InterPro"/>
</dbReference>
<dbReference type="AlphaFoldDB" id="A0A3E1R8P3"/>
<protein>
    <submittedName>
        <fullName evidence="4">Glycolate oxidase subunit GlcE</fullName>
    </submittedName>
</protein>